<proteinExistence type="predicted"/>
<dbReference type="OMA" id="AYRLEYV"/>
<dbReference type="InterPro" id="IPR011333">
    <property type="entry name" value="SKP1/BTB/POZ_sf"/>
</dbReference>
<name>A0A1D9QLX3_SCLS1</name>
<dbReference type="AlphaFoldDB" id="A0A1D9QLX3"/>
<dbReference type="Proteomes" id="UP000177798">
    <property type="component" value="Chromosome 15"/>
</dbReference>
<dbReference type="InterPro" id="IPR000210">
    <property type="entry name" value="BTB/POZ_dom"/>
</dbReference>
<dbReference type="KEGG" id="ssl:SS1G_09170"/>
<dbReference type="VEuPathDB" id="FungiDB:sscle_15g107040"/>
<gene>
    <name evidence="2" type="ORF">sscle_15g107040</name>
</gene>
<dbReference type="RefSeq" id="XP_001589449.1">
    <property type="nucleotide sequence ID" value="XM_001589399.1"/>
</dbReference>
<evidence type="ECO:0000313" key="3">
    <source>
        <dbReference type="Proteomes" id="UP000177798"/>
    </source>
</evidence>
<dbReference type="Pfam" id="PF00651">
    <property type="entry name" value="BTB"/>
    <property type="match status" value="1"/>
</dbReference>
<evidence type="ECO:0000313" key="2">
    <source>
        <dbReference type="EMBL" id="APA15934.1"/>
    </source>
</evidence>
<organism evidence="2 3">
    <name type="scientific">Sclerotinia sclerotiorum (strain ATCC 18683 / 1980 / Ss-1)</name>
    <name type="common">White mold</name>
    <name type="synonym">Whetzelinia sclerotiorum</name>
    <dbReference type="NCBI Taxonomy" id="665079"/>
    <lineage>
        <taxon>Eukaryota</taxon>
        <taxon>Fungi</taxon>
        <taxon>Dikarya</taxon>
        <taxon>Ascomycota</taxon>
        <taxon>Pezizomycotina</taxon>
        <taxon>Leotiomycetes</taxon>
        <taxon>Helotiales</taxon>
        <taxon>Sclerotiniaceae</taxon>
        <taxon>Sclerotinia</taxon>
    </lineage>
</organism>
<reference evidence="3" key="1">
    <citation type="journal article" date="2017" name="Genome Biol. Evol.">
        <title>The complete genome sequence of the phytopathogenic fungus Sclerotinia sclerotiorum reveals insights into the genome architecture of broad host range pathogens.</title>
        <authorList>
            <person name="Derbyshire M."/>
            <person name="Denton-Giles M."/>
            <person name="Hegedus D."/>
            <person name="Seifbarghy S."/>
            <person name="Rollins J."/>
            <person name="van Kan J."/>
            <person name="Seidl M.F."/>
            <person name="Faino L."/>
            <person name="Mbengue M."/>
            <person name="Navaud O."/>
            <person name="Raffaele S."/>
            <person name="Hammond-Kosack K."/>
            <person name="Heard S."/>
            <person name="Oliver R."/>
        </authorList>
    </citation>
    <scope>NUCLEOTIDE SEQUENCE [LARGE SCALE GENOMIC DNA]</scope>
    <source>
        <strain evidence="3">ATCC 18683 / 1980 / Ss-1</strain>
    </source>
</reference>
<dbReference type="SUPFAM" id="SSF54695">
    <property type="entry name" value="POZ domain"/>
    <property type="match status" value="1"/>
</dbReference>
<dbReference type="Gene3D" id="3.30.710.10">
    <property type="entry name" value="Potassium Channel Kv1.1, Chain A"/>
    <property type="match status" value="1"/>
</dbReference>
<feature type="domain" description="BTB" evidence="1">
    <location>
        <begin position="44"/>
        <end position="109"/>
    </location>
</feature>
<sequence length="241" mass="28031">MAFKSSRSSLFSMSAIPEYDPELVTNQSKTESTPYMDSFGTDLAQIHVARGNLMRIFHVYKKKLCHRIHHFNQLFEGNHDPFIEFSDISPPIFDVLIEWVYTDCLRDIEIVKAKGSDRKTFSISWNPIPLYILAEKLSLPGLMDRVMEVVRKLDRSEDVYYSPEALKSIYVHTRGRSKIRKYVTEHAAYAIRNFDELSSLSTTELLSAMENIDFVRDYLEVTRIRNLKDPRIGPGCEYHTH</sequence>
<dbReference type="PROSITE" id="PS50097">
    <property type="entry name" value="BTB"/>
    <property type="match status" value="1"/>
</dbReference>
<dbReference type="EMBL" id="CP017828">
    <property type="protein sequence ID" value="APA15934.1"/>
    <property type="molecule type" value="Genomic_DNA"/>
</dbReference>
<dbReference type="OrthoDB" id="194443at2759"/>
<evidence type="ECO:0000259" key="1">
    <source>
        <dbReference type="PROSITE" id="PS50097"/>
    </source>
</evidence>
<protein>
    <recommendedName>
        <fullName evidence="1">BTB domain-containing protein</fullName>
    </recommendedName>
</protein>
<accession>A0A1D9QLX3</accession>